<proteinExistence type="predicted"/>
<evidence type="ECO:0000259" key="2">
    <source>
        <dbReference type="Pfam" id="PF02492"/>
    </source>
</evidence>
<dbReference type="PANTHER" id="PTHR13748">
    <property type="entry name" value="COBW-RELATED"/>
    <property type="match status" value="1"/>
</dbReference>
<feature type="domain" description="CobW/HypB/UreG nucleotide-binding" evidence="2">
    <location>
        <begin position="15"/>
        <end position="199"/>
    </location>
</feature>
<dbReference type="EMBL" id="HE573027">
    <property type="protein sequence ID" value="CCC53524.1"/>
    <property type="molecule type" value="Genomic_DNA"/>
</dbReference>
<gene>
    <name evidence="3" type="ORF">TVY486_1110080</name>
</gene>
<evidence type="ECO:0000256" key="1">
    <source>
        <dbReference type="SAM" id="MobiDB-lite"/>
    </source>
</evidence>
<dbReference type="Gene3D" id="3.40.50.1010">
    <property type="entry name" value="5'-nuclease"/>
    <property type="match status" value="1"/>
</dbReference>
<reference evidence="3" key="1">
    <citation type="journal article" date="2012" name="Proc. Natl. Acad. Sci. U.S.A.">
        <title>Antigenic diversity is generated by distinct evolutionary mechanisms in African trypanosome species.</title>
        <authorList>
            <person name="Jackson A.P."/>
            <person name="Berry A."/>
            <person name="Aslett M."/>
            <person name="Allison H.C."/>
            <person name="Burton P."/>
            <person name="Vavrova-Anderson J."/>
            <person name="Brown R."/>
            <person name="Browne H."/>
            <person name="Corton N."/>
            <person name="Hauser H."/>
            <person name="Gamble J."/>
            <person name="Gilderthorp R."/>
            <person name="Marcello L."/>
            <person name="McQuillan J."/>
            <person name="Otto T.D."/>
            <person name="Quail M.A."/>
            <person name="Sanders M.J."/>
            <person name="van Tonder A."/>
            <person name="Ginger M.L."/>
            <person name="Field M.C."/>
            <person name="Barry J.D."/>
            <person name="Hertz-Fowler C."/>
            <person name="Berriman M."/>
        </authorList>
    </citation>
    <scope>NUCLEOTIDE SEQUENCE</scope>
    <source>
        <strain evidence="3">Y486</strain>
    </source>
</reference>
<evidence type="ECO:0000313" key="3">
    <source>
        <dbReference type="EMBL" id="CCC53524.1"/>
    </source>
</evidence>
<dbReference type="CDD" id="cd18722">
    <property type="entry name" value="PIN_NicB-like"/>
    <property type="match status" value="1"/>
</dbReference>
<feature type="region of interest" description="Disordered" evidence="1">
    <location>
        <begin position="336"/>
        <end position="356"/>
    </location>
</feature>
<organism evidence="3">
    <name type="scientific">Trypanosoma vivax (strain Y486)</name>
    <dbReference type="NCBI Taxonomy" id="1055687"/>
    <lineage>
        <taxon>Eukaryota</taxon>
        <taxon>Discoba</taxon>
        <taxon>Euglenozoa</taxon>
        <taxon>Kinetoplastea</taxon>
        <taxon>Metakinetoplastina</taxon>
        <taxon>Trypanosomatida</taxon>
        <taxon>Trypanosomatidae</taxon>
        <taxon>Trypanosoma</taxon>
        <taxon>Duttonella</taxon>
    </lineage>
</organism>
<accession>G0UCG7</accession>
<dbReference type="InterPro" id="IPR027417">
    <property type="entry name" value="P-loop_NTPase"/>
</dbReference>
<name>G0UCG7_TRYVY</name>
<dbReference type="AlphaFoldDB" id="G0UCG7"/>
<dbReference type="InterPro" id="IPR003495">
    <property type="entry name" value="CobW/HypB/UreG_nucleotide-bd"/>
</dbReference>
<dbReference type="InterPro" id="IPR051316">
    <property type="entry name" value="Zinc-reg_GTPase_activator"/>
</dbReference>
<dbReference type="VEuPathDB" id="TriTrypDB:TvY486_1110080"/>
<dbReference type="SUPFAM" id="SSF52540">
    <property type="entry name" value="P-loop containing nucleoside triphosphate hydrolases"/>
    <property type="match status" value="1"/>
</dbReference>
<dbReference type="Gene3D" id="3.40.50.300">
    <property type="entry name" value="P-loop containing nucleotide triphosphate hydrolases"/>
    <property type="match status" value="1"/>
</dbReference>
<dbReference type="GO" id="GO:0005737">
    <property type="term" value="C:cytoplasm"/>
    <property type="evidence" value="ECO:0007669"/>
    <property type="project" value="TreeGrafter"/>
</dbReference>
<sequence>MSDDKCPELVSARVPVTILTSFLGSGKTTLLHYVLSAEHSLRIAVIVNEFEFGKSIEKGLTLKSSQKPDDECVELNSGCMCCTAQMQTVKALEGLMESKGTFDLVLVETSGLADPAPVAAMLWQDESLCGSLYLSGIITVVDAKNLCKYLSDPDVSAEANRQVLMADRVVLNKCDIATEEEQGAALDAVKRINPVVQVVRSSFSRLENLCDILMLNTTRQAMELSHLHALGPSSITAVSLEFFVPSSLLAVRSLKQVDMICRDMLYSEHDPPLGHLVAQCPEVLCNRCHQKGHMASACKMSPCSTDGGSHSSNDRRIEASAGANAGNCANDIERASASTLEKEPPGSESYDTDYEGRAPSTTVCARAQEAPVPPFVSCGAKREGRVAVVIDGSYFERIIQGRENRNEAHYKRIVDILRYTLEFVGDVFQKNPFAFWFDTDPVAFAEHVRRDVPPLHRSKVLLENQLRKQFLVDEMNSGRQLSNVVARLVGRMKQQKGYTKHGPGRVWVQAGVDVAIAACVIELFIHRLFEQVVLLCGDADLYPAVQYCHTQRRSSQALEQSNPIRVCGTSSSISKSYGREQDLSDFLPSILLDSPRHVEGDREIAFPTHTMFI</sequence>
<dbReference type="Pfam" id="PF02492">
    <property type="entry name" value="cobW"/>
    <property type="match status" value="1"/>
</dbReference>
<dbReference type="PANTHER" id="PTHR13748:SF31">
    <property type="entry name" value="ZINC-REGULATED GTPASE METALLOPROTEIN ACTIVATOR 1A-RELATED"/>
    <property type="match status" value="1"/>
</dbReference>
<dbReference type="CDD" id="cd03112">
    <property type="entry name" value="CobW-like"/>
    <property type="match status" value="1"/>
</dbReference>
<protein>
    <submittedName>
        <fullName evidence="3">Nucleic acid binding protein, putative</fullName>
    </submittedName>
</protein>